<name>A0A9W8WX93_9PLEO</name>
<evidence type="ECO:0000313" key="4">
    <source>
        <dbReference type="Proteomes" id="UP001140562"/>
    </source>
</evidence>
<dbReference type="CDD" id="cd12087">
    <property type="entry name" value="TM_EGFR-like"/>
    <property type="match status" value="1"/>
</dbReference>
<keyword evidence="4" id="KW-1185">Reference proteome</keyword>
<reference evidence="3" key="1">
    <citation type="submission" date="2022-10" db="EMBL/GenBank/DDBJ databases">
        <title>Tapping the CABI collections for fungal endophytes: first genome assemblies for Collariella, Neodidymelliopsis, Ascochyta clinopodiicola, Didymella pomorum, Didymosphaeria variabile, Neocosmospora piperis and Neocucurbitaria cava.</title>
        <authorList>
            <person name="Hill R."/>
        </authorList>
    </citation>
    <scope>NUCLEOTIDE SEQUENCE</scope>
    <source>
        <strain evidence="3">IMI 360193</strain>
    </source>
</reference>
<keyword evidence="2" id="KW-0812">Transmembrane</keyword>
<comment type="caution">
    <text evidence="3">The sequence shown here is derived from an EMBL/GenBank/DDBJ whole genome shotgun (WGS) entry which is preliminary data.</text>
</comment>
<dbReference type="Proteomes" id="UP001140562">
    <property type="component" value="Unassembled WGS sequence"/>
</dbReference>
<feature type="transmembrane region" description="Helical" evidence="2">
    <location>
        <begin position="98"/>
        <end position="119"/>
    </location>
</feature>
<accession>A0A9W8WX93</accession>
<dbReference type="EMBL" id="JAPEUV010000075">
    <property type="protein sequence ID" value="KAJ4334535.1"/>
    <property type="molecule type" value="Genomic_DNA"/>
</dbReference>
<organism evidence="3 4">
    <name type="scientific">Didymella glomerata</name>
    <dbReference type="NCBI Taxonomy" id="749621"/>
    <lineage>
        <taxon>Eukaryota</taxon>
        <taxon>Fungi</taxon>
        <taxon>Dikarya</taxon>
        <taxon>Ascomycota</taxon>
        <taxon>Pezizomycotina</taxon>
        <taxon>Dothideomycetes</taxon>
        <taxon>Pleosporomycetidae</taxon>
        <taxon>Pleosporales</taxon>
        <taxon>Pleosporineae</taxon>
        <taxon>Didymellaceae</taxon>
        <taxon>Didymella</taxon>
    </lineage>
</organism>
<gene>
    <name evidence="3" type="ORF">N0V87_006767</name>
</gene>
<keyword evidence="2" id="KW-0472">Membrane</keyword>
<keyword evidence="2" id="KW-1133">Transmembrane helix</keyword>
<dbReference type="AlphaFoldDB" id="A0A9W8WX93"/>
<evidence type="ECO:0000313" key="3">
    <source>
        <dbReference type="EMBL" id="KAJ4334535.1"/>
    </source>
</evidence>
<evidence type="ECO:0000256" key="1">
    <source>
        <dbReference type="SAM" id="MobiDB-lite"/>
    </source>
</evidence>
<feature type="region of interest" description="Disordered" evidence="1">
    <location>
        <begin position="128"/>
        <end position="149"/>
    </location>
</feature>
<sequence>MHSACSSNDAIAKCTASTAQECYRYLFDYGTTTMTQNGCTSSGFTSTIPRTYGPTSTSVFVITQTVIQSVSASHDAATTGTSSADNGQGEKKQSLGPIVGGTIGGCTVISLVALTAFFIHRRRLKLKRQHNTAHPPPTSQYHHPNSPEFDPSGFQITSGWTEQDIKTWQQTGGVHRASAPGQYVGVSEVHGEDRAVEVEAPEKTKSGHWHVPGVAPVEVEAPAGAEMIAFVPSRDEKKRWWRGLSEAP</sequence>
<proteinExistence type="predicted"/>
<dbReference type="OrthoDB" id="5347452at2759"/>
<evidence type="ECO:0000256" key="2">
    <source>
        <dbReference type="SAM" id="Phobius"/>
    </source>
</evidence>
<protein>
    <submittedName>
        <fullName evidence="3">Uncharacterized protein</fullName>
    </submittedName>
</protein>